<gene>
    <name evidence="2" type="ORF">SAMN02745161_0395</name>
</gene>
<protein>
    <submittedName>
        <fullName evidence="2">Uncharacterized protein</fullName>
    </submittedName>
</protein>
<evidence type="ECO:0000256" key="1">
    <source>
        <dbReference type="SAM" id="Phobius"/>
    </source>
</evidence>
<dbReference type="AlphaFoldDB" id="A0A1N6DQI1"/>
<proteinExistence type="predicted"/>
<dbReference type="EMBL" id="FSRG01000003">
    <property type="protein sequence ID" value="SIN73055.1"/>
    <property type="molecule type" value="Genomic_DNA"/>
</dbReference>
<name>A0A1N6DQI1_9BACT</name>
<dbReference type="Proteomes" id="UP000184694">
    <property type="component" value="Unassembled WGS sequence"/>
</dbReference>
<keyword evidence="1" id="KW-0472">Membrane</keyword>
<sequence length="248" mass="28453">MLLRFVKKYAEFLSVGGFCAYWIWDAKLSAYWNVTFSTYDAKDWMSMANTLASLTVSIVALYGINSWKKEYKNKKKAEVAIEFAEHALNAIDSFKHITSILTLPQDTSEDSENSIDPFSAGIIHKINSCHSTFNKLFAIRNRSQITLGQEADNIIKDIKLLLFDIEQQCRKHYAIAKNIHEIEKGIRVLCATPEPNVRHTTPQKLVLSLQDEQRAISKKLYHDEESEMGIMLSTLEERINRIVSKNTF</sequence>
<organism evidence="2 3">
    <name type="scientific">Halodesulfovibrio marinisediminis DSM 17456</name>
    <dbReference type="NCBI Taxonomy" id="1121457"/>
    <lineage>
        <taxon>Bacteria</taxon>
        <taxon>Pseudomonadati</taxon>
        <taxon>Thermodesulfobacteriota</taxon>
        <taxon>Desulfovibrionia</taxon>
        <taxon>Desulfovibrionales</taxon>
        <taxon>Desulfovibrionaceae</taxon>
        <taxon>Halodesulfovibrio</taxon>
    </lineage>
</organism>
<dbReference type="RefSeq" id="WP_074215281.1">
    <property type="nucleotide sequence ID" value="NZ_FSRG01000003.1"/>
</dbReference>
<evidence type="ECO:0000313" key="2">
    <source>
        <dbReference type="EMBL" id="SIN73055.1"/>
    </source>
</evidence>
<feature type="transmembrane region" description="Helical" evidence="1">
    <location>
        <begin position="44"/>
        <end position="64"/>
    </location>
</feature>
<feature type="transmembrane region" description="Helical" evidence="1">
    <location>
        <begin position="12"/>
        <end position="32"/>
    </location>
</feature>
<evidence type="ECO:0000313" key="3">
    <source>
        <dbReference type="Proteomes" id="UP000184694"/>
    </source>
</evidence>
<accession>A0A1N6DQI1</accession>
<keyword evidence="1" id="KW-1133">Transmembrane helix</keyword>
<keyword evidence="3" id="KW-1185">Reference proteome</keyword>
<keyword evidence="1" id="KW-0812">Transmembrane</keyword>
<reference evidence="3" key="1">
    <citation type="submission" date="2016-11" db="EMBL/GenBank/DDBJ databases">
        <authorList>
            <person name="Varghese N."/>
            <person name="Submissions S."/>
        </authorList>
    </citation>
    <scope>NUCLEOTIDE SEQUENCE [LARGE SCALE GENOMIC DNA]</scope>
    <source>
        <strain evidence="3">DSM 17456</strain>
    </source>
</reference>